<dbReference type="SUPFAM" id="SSF56349">
    <property type="entry name" value="DNA breaking-rejoining enzymes"/>
    <property type="match status" value="1"/>
</dbReference>
<dbReference type="InterPro" id="IPR050090">
    <property type="entry name" value="Tyrosine_recombinase_XerCD"/>
</dbReference>
<comment type="caution">
    <text evidence="7">The sequence shown here is derived from an EMBL/GenBank/DDBJ whole genome shotgun (WGS) entry which is preliminary data.</text>
</comment>
<dbReference type="CDD" id="cd00397">
    <property type="entry name" value="DNA_BRE_C"/>
    <property type="match status" value="1"/>
</dbReference>
<dbReference type="PANTHER" id="PTHR30349">
    <property type="entry name" value="PHAGE INTEGRASE-RELATED"/>
    <property type="match status" value="1"/>
</dbReference>
<accession>A0A9Q4KWW3</accession>
<dbReference type="InterPro" id="IPR011010">
    <property type="entry name" value="DNA_brk_join_enz"/>
</dbReference>
<evidence type="ECO:0000256" key="4">
    <source>
        <dbReference type="PROSITE-ProRule" id="PRU01248"/>
    </source>
</evidence>
<dbReference type="GO" id="GO:0006310">
    <property type="term" value="P:DNA recombination"/>
    <property type="evidence" value="ECO:0007669"/>
    <property type="project" value="UniProtKB-KW"/>
</dbReference>
<dbReference type="PROSITE" id="PS51898">
    <property type="entry name" value="TYR_RECOMBINASE"/>
    <property type="match status" value="1"/>
</dbReference>
<sequence length="337" mass="39146">MEHDLEPLAPETAVEQYIESRKLDATQSTIRNLRYRLKRFLEWADETDFDDMNQMSGREAEHFKNWRVNNDGINAVTLEQHLRTFRLFIRWCESNDAVESGVADKIIIPQLSDEEKARDVHIEAEQAEEIIDYLSQFEYASMRHIIFHILWHTGMRRSSLHSLDVEDWYPDSGTLTVKNREGTPLKLGDNGERHINIVDADLVNALSDYIKKNRPDVEDEYGRKPLIATQHGRAHINTIQSHVYRVTRPCYYSNDCPHGEVIEDCEATSRDNFSKCPSSISPHPVRRGAITAHLNRDVPVEIASERMNVSIETLELHYDARSKEEKRKNRKSHLSNI</sequence>
<dbReference type="InterPro" id="IPR004107">
    <property type="entry name" value="Integrase_SAM-like_N"/>
</dbReference>
<keyword evidence="2 4" id="KW-0238">DNA-binding</keyword>
<name>A0A9Q4KWW3_9EURY</name>
<dbReference type="GO" id="GO:0015074">
    <property type="term" value="P:DNA integration"/>
    <property type="evidence" value="ECO:0007669"/>
    <property type="project" value="UniProtKB-KW"/>
</dbReference>
<dbReference type="InterPro" id="IPR044068">
    <property type="entry name" value="CB"/>
</dbReference>
<evidence type="ECO:0000259" key="5">
    <source>
        <dbReference type="PROSITE" id="PS51898"/>
    </source>
</evidence>
<dbReference type="Gene3D" id="1.10.443.10">
    <property type="entry name" value="Intergrase catalytic core"/>
    <property type="match status" value="1"/>
</dbReference>
<feature type="domain" description="Core-binding (CB)" evidence="6">
    <location>
        <begin position="8"/>
        <end position="93"/>
    </location>
</feature>
<evidence type="ECO:0000256" key="1">
    <source>
        <dbReference type="ARBA" id="ARBA00022908"/>
    </source>
</evidence>
<dbReference type="InterPro" id="IPR002104">
    <property type="entry name" value="Integrase_catalytic"/>
</dbReference>
<dbReference type="EMBL" id="JAMQOT010000001">
    <property type="protein sequence ID" value="MDF9744520.1"/>
    <property type="molecule type" value="Genomic_DNA"/>
</dbReference>
<protein>
    <submittedName>
        <fullName evidence="7">Site-specific integrase</fullName>
    </submittedName>
</protein>
<dbReference type="Gene3D" id="1.10.150.130">
    <property type="match status" value="1"/>
</dbReference>
<evidence type="ECO:0000256" key="3">
    <source>
        <dbReference type="ARBA" id="ARBA00023172"/>
    </source>
</evidence>
<dbReference type="PROSITE" id="PS51900">
    <property type="entry name" value="CB"/>
    <property type="match status" value="1"/>
</dbReference>
<dbReference type="InterPro" id="IPR013762">
    <property type="entry name" value="Integrase-like_cat_sf"/>
</dbReference>
<organism evidence="7 8">
    <name type="scientific">Natrinema salsiterrestre</name>
    <dbReference type="NCBI Taxonomy" id="2950540"/>
    <lineage>
        <taxon>Archaea</taxon>
        <taxon>Methanobacteriati</taxon>
        <taxon>Methanobacteriota</taxon>
        <taxon>Stenosarchaea group</taxon>
        <taxon>Halobacteria</taxon>
        <taxon>Halobacteriales</taxon>
        <taxon>Natrialbaceae</taxon>
        <taxon>Natrinema</taxon>
    </lineage>
</organism>
<dbReference type="AlphaFoldDB" id="A0A9Q4KWW3"/>
<evidence type="ECO:0000256" key="2">
    <source>
        <dbReference type="ARBA" id="ARBA00023125"/>
    </source>
</evidence>
<evidence type="ECO:0000313" key="7">
    <source>
        <dbReference type="EMBL" id="MDF9744520.1"/>
    </source>
</evidence>
<dbReference type="Proteomes" id="UP001154061">
    <property type="component" value="Unassembled WGS sequence"/>
</dbReference>
<keyword evidence="3" id="KW-0233">DNA recombination</keyword>
<evidence type="ECO:0000313" key="8">
    <source>
        <dbReference type="Proteomes" id="UP001154061"/>
    </source>
</evidence>
<dbReference type="Pfam" id="PF02899">
    <property type="entry name" value="Phage_int_SAM_1"/>
    <property type="match status" value="1"/>
</dbReference>
<proteinExistence type="predicted"/>
<reference evidence="7" key="1">
    <citation type="submission" date="2022-06" db="EMBL/GenBank/DDBJ databases">
        <title>Natrinema sp. a new haloarchaeum isolate from saline soil.</title>
        <authorList>
            <person name="Strakova D."/>
            <person name="Galisteo C."/>
            <person name="Sanchez-Porro C."/>
            <person name="Ventosa A."/>
        </authorList>
    </citation>
    <scope>NUCLEOTIDE SEQUENCE</scope>
    <source>
        <strain evidence="7">S1CR25-10</strain>
    </source>
</reference>
<keyword evidence="8" id="KW-1185">Reference proteome</keyword>
<evidence type="ECO:0000259" key="6">
    <source>
        <dbReference type="PROSITE" id="PS51900"/>
    </source>
</evidence>
<feature type="domain" description="Tyr recombinase" evidence="5">
    <location>
        <begin position="117"/>
        <end position="331"/>
    </location>
</feature>
<dbReference type="InterPro" id="IPR010998">
    <property type="entry name" value="Integrase_recombinase_N"/>
</dbReference>
<keyword evidence="1" id="KW-0229">DNA integration</keyword>
<gene>
    <name evidence="7" type="ORF">NDI89_02875</name>
</gene>
<dbReference type="GO" id="GO:0003677">
    <property type="term" value="F:DNA binding"/>
    <property type="evidence" value="ECO:0007669"/>
    <property type="project" value="UniProtKB-UniRule"/>
</dbReference>
<dbReference type="PANTHER" id="PTHR30349:SF41">
    <property type="entry name" value="INTEGRASE_RECOMBINASE PROTEIN MJ0367-RELATED"/>
    <property type="match status" value="1"/>
</dbReference>
<dbReference type="RefSeq" id="WP_277520011.1">
    <property type="nucleotide sequence ID" value="NZ_JAMQOT010000001.1"/>
</dbReference>